<dbReference type="KEGG" id="ster:AOA14_09115"/>
<evidence type="ECO:0000256" key="1">
    <source>
        <dbReference type="SAM" id="SignalP"/>
    </source>
</evidence>
<dbReference type="AlphaFoldDB" id="A0A142VYG6"/>
<evidence type="ECO:0000313" key="2">
    <source>
        <dbReference type="EMBL" id="AMU94759.1"/>
    </source>
</evidence>
<reference evidence="2 3" key="2">
    <citation type="journal article" date="2016" name="Genome Announc.">
        <title>Complete Genome Sequence of Sphingopyxis terrae Strain 203-1 (NBRC 111660), a Polyethylene Glycol Degrader.</title>
        <authorList>
            <person name="Ohtsubo Y."/>
            <person name="Nonoyama S."/>
            <person name="Nagata Y."/>
            <person name="Numata M."/>
            <person name="Tsuchikane K."/>
            <person name="Hosoyama A."/>
            <person name="Yamazoe A."/>
            <person name="Tsuda M."/>
            <person name="Fujita N."/>
            <person name="Kawai F."/>
        </authorList>
    </citation>
    <scope>NUCLEOTIDE SEQUENCE [LARGE SCALE GENOMIC DNA]</scope>
    <source>
        <strain evidence="2 3">203-1</strain>
    </source>
</reference>
<dbReference type="STRING" id="1219058.AOA14_09115"/>
<name>A0A142VYG6_9SPHN</name>
<dbReference type="PANTHER" id="PTHR30203">
    <property type="entry name" value="OUTER MEMBRANE CATION EFFLUX PROTEIN"/>
    <property type="match status" value="1"/>
</dbReference>
<protein>
    <submittedName>
        <fullName evidence="2">Transporter</fullName>
    </submittedName>
</protein>
<dbReference type="InterPro" id="IPR010131">
    <property type="entry name" value="MdtP/NodT-like"/>
</dbReference>
<dbReference type="GO" id="GO:0015562">
    <property type="term" value="F:efflux transmembrane transporter activity"/>
    <property type="evidence" value="ECO:0007669"/>
    <property type="project" value="InterPro"/>
</dbReference>
<gene>
    <name evidence="2" type="ORF">AOA14_09115</name>
</gene>
<dbReference type="RefSeq" id="WP_062901564.1">
    <property type="nucleotide sequence ID" value="NZ_CP013342.1"/>
</dbReference>
<proteinExistence type="predicted"/>
<feature type="signal peptide" evidence="1">
    <location>
        <begin position="1"/>
        <end position="19"/>
    </location>
</feature>
<dbReference type="Gene3D" id="1.20.1600.10">
    <property type="entry name" value="Outer membrane efflux proteins (OEP)"/>
    <property type="match status" value="1"/>
</dbReference>
<keyword evidence="1" id="KW-0732">Signal</keyword>
<accession>A0A142VYG6</accession>
<dbReference type="EMBL" id="CP013342">
    <property type="protein sequence ID" value="AMU94759.1"/>
    <property type="molecule type" value="Genomic_DNA"/>
</dbReference>
<feature type="chain" id="PRO_5007502512" evidence="1">
    <location>
        <begin position="20"/>
        <end position="407"/>
    </location>
</feature>
<dbReference type="Proteomes" id="UP000076234">
    <property type="component" value="Chromosome"/>
</dbReference>
<organism evidence="2 3">
    <name type="scientific">Sphingopyxis terrae subsp. terrae NBRC 15098</name>
    <dbReference type="NCBI Taxonomy" id="1219058"/>
    <lineage>
        <taxon>Bacteria</taxon>
        <taxon>Pseudomonadati</taxon>
        <taxon>Pseudomonadota</taxon>
        <taxon>Alphaproteobacteria</taxon>
        <taxon>Sphingomonadales</taxon>
        <taxon>Sphingomonadaceae</taxon>
        <taxon>Sphingopyxis</taxon>
    </lineage>
</organism>
<evidence type="ECO:0000313" key="3">
    <source>
        <dbReference type="Proteomes" id="UP000076234"/>
    </source>
</evidence>
<sequence length="407" mass="43577">MTRLLFLAASLALTSPAAAEPGLLPEAVVREALDAHPSVIAARARVDVAAAEKRALEAGPYEFSVTGSYVSRSIDREGRFNEYDAILARPVRMPGKARLDRKAGALGVEAATNHFEDARHQAALLLNALWWDWVGANAEAVVDAQGVENYATLVRIVRRRVDLRDAPQLEADQAEAALAEARLLAAQSAGRADLARARLAAQFPGIALPAEAPTLATPTFDSAGASQMRDQVIERSHEIAAADAEARRFGALAERGRQDRIPDPTVGLRLFSERSGAERGAGLTVTIPIGGNHRGAMAARAASEAQAAAAQLSAVRFDVQEMADGDLARAAAAYSAWQRADQARAAQMAALAKLRRGQDLDAIDLADVLLGERQTHASFRAETIARTEALRDITRLRIDSHNLWISE</sequence>
<dbReference type="PANTHER" id="PTHR30203:SF24">
    <property type="entry name" value="BLR4935 PROTEIN"/>
    <property type="match status" value="1"/>
</dbReference>
<dbReference type="SUPFAM" id="SSF56954">
    <property type="entry name" value="Outer membrane efflux proteins (OEP)"/>
    <property type="match status" value="1"/>
</dbReference>
<reference evidence="3" key="1">
    <citation type="submission" date="2015-11" db="EMBL/GenBank/DDBJ databases">
        <title>Complete genome sequence of a polyethylene glycol-degrading strain Sphingopyxis terrae strain 203-1 (NBRC 15098).</title>
        <authorList>
            <person name="Yoshiyuki O."/>
            <person name="Shouta N."/>
            <person name="Nagata Y."/>
            <person name="Numata M."/>
            <person name="Tsuchikane K."/>
            <person name="Hosoyama A."/>
            <person name="Yamazoe A."/>
            <person name="Tsuda M."/>
            <person name="Fujita N."/>
            <person name="Kawai F."/>
        </authorList>
    </citation>
    <scope>NUCLEOTIDE SEQUENCE [LARGE SCALE GENOMIC DNA]</scope>
    <source>
        <strain evidence="3">203-1</strain>
    </source>
</reference>